<dbReference type="PANTHER" id="PTHR44154">
    <property type="entry name" value="QUINONE OXIDOREDUCTASE"/>
    <property type="match status" value="1"/>
</dbReference>
<comment type="similarity">
    <text evidence="1 3">Belongs to the zinc-containing alcohol dehydrogenase family. Quinone oxidoreductase subfamily.</text>
</comment>
<feature type="domain" description="Enoyl reductase (ER)" evidence="4">
    <location>
        <begin position="11"/>
        <end position="325"/>
    </location>
</feature>
<keyword evidence="3" id="KW-0479">Metal-binding</keyword>
<keyword evidence="6" id="KW-1185">Reference proteome</keyword>
<dbReference type="InterPro" id="IPR013154">
    <property type="entry name" value="ADH-like_N"/>
</dbReference>
<evidence type="ECO:0000313" key="5">
    <source>
        <dbReference type="EMBL" id="MBT2186815.1"/>
    </source>
</evidence>
<dbReference type="InterPro" id="IPR013149">
    <property type="entry name" value="ADH-like_C"/>
</dbReference>
<keyword evidence="3" id="KW-0560">Oxidoreductase</keyword>
<dbReference type="Proteomes" id="UP001138757">
    <property type="component" value="Unassembled WGS sequence"/>
</dbReference>
<sequence length="328" mass="34473">MKAFAYDAAHGVADFALTLRDLPDPVPGPNDLLVAVKAFALNPVDTKIRKTRSSSADAPVILGWDAAGVVEAVGADVSGFKPGDAVYYAGDVGRAGSYATLQAVNHRIVAHKPASLDFADAAALPLTALTAHEAMLERGITYTADSRVLIIGGAGGVGSLAIQLLKALTPATVIATASRPETIAWSKDMGADHVIGRNVAAELETLGVGGLHAIFITTNTGDYWDAVPGLLRPFGHLMVIDEPATMDMKPFKQKALTVHWEYMFAKAMFGFHPEEQGAMLAKLGGLVDAGKIRTTRTRTHPATVDALRAGHEALEAGTAIGKIVMSWD</sequence>
<dbReference type="EMBL" id="JAHGAW010000004">
    <property type="protein sequence ID" value="MBT2186815.1"/>
    <property type="molecule type" value="Genomic_DNA"/>
</dbReference>
<dbReference type="Gene3D" id="3.40.50.720">
    <property type="entry name" value="NAD(P)-binding Rossmann-like Domain"/>
    <property type="match status" value="1"/>
</dbReference>
<dbReference type="PANTHER" id="PTHR44154:SF1">
    <property type="entry name" value="QUINONE OXIDOREDUCTASE"/>
    <property type="match status" value="1"/>
</dbReference>
<evidence type="ECO:0000313" key="6">
    <source>
        <dbReference type="Proteomes" id="UP001138757"/>
    </source>
</evidence>
<keyword evidence="3" id="KW-0862">Zinc</keyword>
<dbReference type="Pfam" id="PF08240">
    <property type="entry name" value="ADH_N"/>
    <property type="match status" value="1"/>
</dbReference>
<evidence type="ECO:0000259" key="4">
    <source>
        <dbReference type="SMART" id="SM00829"/>
    </source>
</evidence>
<dbReference type="Pfam" id="PF00107">
    <property type="entry name" value="ADH_zinc_N"/>
    <property type="match status" value="1"/>
</dbReference>
<dbReference type="RefSeq" id="WP_214622554.1">
    <property type="nucleotide sequence ID" value="NZ_JAHGAW010000004.1"/>
</dbReference>
<dbReference type="AlphaFoldDB" id="A0A9X1DBF3"/>
<dbReference type="Gene3D" id="3.90.180.10">
    <property type="entry name" value="Medium-chain alcohol dehydrogenases, catalytic domain"/>
    <property type="match status" value="1"/>
</dbReference>
<comment type="caution">
    <text evidence="5">The sequence shown here is derived from an EMBL/GenBank/DDBJ whole genome shotgun (WGS) entry which is preliminary data.</text>
</comment>
<evidence type="ECO:0000256" key="3">
    <source>
        <dbReference type="RuleBase" id="RU364000"/>
    </source>
</evidence>
<dbReference type="InterPro" id="IPR020843">
    <property type="entry name" value="ER"/>
</dbReference>
<evidence type="ECO:0000256" key="2">
    <source>
        <dbReference type="ARBA" id="ARBA00022857"/>
    </source>
</evidence>
<proteinExistence type="inferred from homology"/>
<dbReference type="NCBIfam" id="TIGR02817">
    <property type="entry name" value="adh_fam_1"/>
    <property type="match status" value="1"/>
</dbReference>
<dbReference type="InterPro" id="IPR011032">
    <property type="entry name" value="GroES-like_sf"/>
</dbReference>
<name>A0A9X1DBF3_9SPHN</name>
<dbReference type="GO" id="GO:0008270">
    <property type="term" value="F:zinc ion binding"/>
    <property type="evidence" value="ECO:0007669"/>
    <property type="project" value="InterPro"/>
</dbReference>
<dbReference type="SMART" id="SM00829">
    <property type="entry name" value="PKS_ER"/>
    <property type="match status" value="1"/>
</dbReference>
<gene>
    <name evidence="5" type="ORF">KK488_07610</name>
</gene>
<dbReference type="GO" id="GO:0016491">
    <property type="term" value="F:oxidoreductase activity"/>
    <property type="evidence" value="ECO:0007669"/>
    <property type="project" value="UniProtKB-KW"/>
</dbReference>
<dbReference type="InterPro" id="IPR014182">
    <property type="entry name" value="ADH_Zn_typ-1"/>
</dbReference>
<keyword evidence="2" id="KW-0521">NADP</keyword>
<dbReference type="InterPro" id="IPR036291">
    <property type="entry name" value="NAD(P)-bd_dom_sf"/>
</dbReference>
<accession>A0A9X1DBF3</accession>
<dbReference type="SUPFAM" id="SSF50129">
    <property type="entry name" value="GroES-like"/>
    <property type="match status" value="1"/>
</dbReference>
<evidence type="ECO:0000256" key="1">
    <source>
        <dbReference type="ARBA" id="ARBA00010371"/>
    </source>
</evidence>
<protein>
    <recommendedName>
        <fullName evidence="3">Zinc-type alcohol dehydrogenase-like protein</fullName>
    </recommendedName>
</protein>
<dbReference type="InterPro" id="IPR051603">
    <property type="entry name" value="Zinc-ADH_QOR/CCCR"/>
</dbReference>
<organism evidence="5 6">
    <name type="scientific">Sphingobium nicotianae</name>
    <dbReference type="NCBI Taxonomy" id="2782607"/>
    <lineage>
        <taxon>Bacteria</taxon>
        <taxon>Pseudomonadati</taxon>
        <taxon>Pseudomonadota</taxon>
        <taxon>Alphaproteobacteria</taxon>
        <taxon>Sphingomonadales</taxon>
        <taxon>Sphingomonadaceae</taxon>
        <taxon>Sphingobium</taxon>
    </lineage>
</organism>
<dbReference type="CDD" id="cd08252">
    <property type="entry name" value="AL_MDR"/>
    <property type="match status" value="1"/>
</dbReference>
<reference evidence="5" key="1">
    <citation type="submission" date="2021-05" db="EMBL/GenBank/DDBJ databases">
        <title>Genome of Sphingobium sp. strain.</title>
        <authorList>
            <person name="Fan R."/>
        </authorList>
    </citation>
    <scope>NUCLEOTIDE SEQUENCE</scope>
    <source>
        <strain evidence="5">H33</strain>
    </source>
</reference>
<dbReference type="SUPFAM" id="SSF51735">
    <property type="entry name" value="NAD(P)-binding Rossmann-fold domains"/>
    <property type="match status" value="1"/>
</dbReference>